<dbReference type="Gene3D" id="3.40.50.12780">
    <property type="entry name" value="N-terminal domain of ligase-like"/>
    <property type="match status" value="1"/>
</dbReference>
<dbReference type="Proteomes" id="UP000599024">
    <property type="component" value="Unassembled WGS sequence"/>
</dbReference>
<dbReference type="PANTHER" id="PTHR43201">
    <property type="entry name" value="ACYL-COA SYNTHETASE"/>
    <property type="match status" value="1"/>
</dbReference>
<dbReference type="SUPFAM" id="SSF56801">
    <property type="entry name" value="Acetyl-CoA synthetase-like"/>
    <property type="match status" value="1"/>
</dbReference>
<feature type="domain" description="AMP-dependent synthetase/ligase" evidence="3">
    <location>
        <begin position="10"/>
        <end position="367"/>
    </location>
</feature>
<feature type="domain" description="AMP-binding enzyme C-terminal" evidence="4">
    <location>
        <begin position="427"/>
        <end position="489"/>
    </location>
</feature>
<dbReference type="GO" id="GO:0031956">
    <property type="term" value="F:medium-chain fatty acid-CoA ligase activity"/>
    <property type="evidence" value="ECO:0007669"/>
    <property type="project" value="TreeGrafter"/>
</dbReference>
<name>A0A8J6N9L0_9BACT</name>
<comment type="similarity">
    <text evidence="1">Belongs to the ATP-dependent AMP-binding enzyme family.</text>
</comment>
<dbReference type="Pfam" id="PF00501">
    <property type="entry name" value="AMP-binding"/>
    <property type="match status" value="1"/>
</dbReference>
<evidence type="ECO:0000256" key="2">
    <source>
        <dbReference type="ARBA" id="ARBA00022598"/>
    </source>
</evidence>
<protein>
    <submittedName>
        <fullName evidence="5">AMP-binding protein</fullName>
    </submittedName>
</protein>
<organism evidence="5 6">
    <name type="scientific">Candidatus Desulfatifera sulfidica</name>
    <dbReference type="NCBI Taxonomy" id="2841691"/>
    <lineage>
        <taxon>Bacteria</taxon>
        <taxon>Pseudomonadati</taxon>
        <taxon>Thermodesulfobacteriota</taxon>
        <taxon>Desulfobulbia</taxon>
        <taxon>Desulfobulbales</taxon>
        <taxon>Desulfobulbaceae</taxon>
        <taxon>Candidatus Desulfatifera</taxon>
    </lineage>
</organism>
<dbReference type="Pfam" id="PF13193">
    <property type="entry name" value="AMP-binding_C"/>
    <property type="match status" value="1"/>
</dbReference>
<gene>
    <name evidence="5" type="ORF">H8E79_05590</name>
</gene>
<accession>A0A8J6N9L0</accession>
<evidence type="ECO:0000256" key="1">
    <source>
        <dbReference type="ARBA" id="ARBA00006432"/>
    </source>
</evidence>
<dbReference type="InterPro" id="IPR000873">
    <property type="entry name" value="AMP-dep_synth/lig_dom"/>
</dbReference>
<dbReference type="Gene3D" id="3.30.300.30">
    <property type="match status" value="1"/>
</dbReference>
<dbReference type="AlphaFoldDB" id="A0A8J6N9L0"/>
<evidence type="ECO:0000313" key="5">
    <source>
        <dbReference type="EMBL" id="MBC8208621.1"/>
    </source>
</evidence>
<evidence type="ECO:0000259" key="3">
    <source>
        <dbReference type="Pfam" id="PF00501"/>
    </source>
</evidence>
<dbReference type="EMBL" id="JACNLK010000047">
    <property type="protein sequence ID" value="MBC8208621.1"/>
    <property type="molecule type" value="Genomic_DNA"/>
</dbReference>
<proteinExistence type="inferred from homology"/>
<dbReference type="InterPro" id="IPR025110">
    <property type="entry name" value="AMP-bd_C"/>
</dbReference>
<comment type="caution">
    <text evidence="5">The sequence shown here is derived from an EMBL/GenBank/DDBJ whole genome shotgun (WGS) entry which is preliminary data.</text>
</comment>
<evidence type="ECO:0000313" key="6">
    <source>
        <dbReference type="Proteomes" id="UP000599024"/>
    </source>
</evidence>
<sequence length="507" mass="56250">MQLHHRFIDVAKKMGDKLAINDRSTDRQVTYSRALIATLILSRIFKKFDKGFIGIMIPTSAGCALTNIGILMSGRTPVMINYSTGAEANCKYAQQKCDFKTIITSRALLEKIDCPHVKGMVYIEDIMEGITGAQKVKAALISKLPAAAIKKTITCGEPDDNVVILFTSGSEKDPKAVQLTHKNIWSNIVSLTELYQLNEKDVFLGTLPFFHVFGLTANLWAPLFHGMTIVSYANPLDFKTVCDIIREEKPNLMVGTPSFFWGYLRKSEQGDFDSLRLALCGADKCPDALRARFLKKHDITLYEAYGATETSPGISGNAVGANKPGSVGKPFPGVQVRIENYETGEECAIGERGKILVKGDMVMKGYFDDFEETSMHIRRGWYDTGDMGHLDEDGFLWHVGRLKRFVKIGGEMVSLVKVEITLEQLLPEGAQCCVVEIPDAIKGAKIVAAVTAEIDERKTLKNMAKELPKISLPKSFMLLEELPKMGSGKIDFRTITQIAREKYAKPE</sequence>
<dbReference type="InterPro" id="IPR045851">
    <property type="entry name" value="AMP-bd_C_sf"/>
</dbReference>
<keyword evidence="2" id="KW-0436">Ligase</keyword>
<dbReference type="GO" id="GO:0006631">
    <property type="term" value="P:fatty acid metabolic process"/>
    <property type="evidence" value="ECO:0007669"/>
    <property type="project" value="TreeGrafter"/>
</dbReference>
<dbReference type="PANTHER" id="PTHR43201:SF5">
    <property type="entry name" value="MEDIUM-CHAIN ACYL-COA LIGASE ACSF2, MITOCHONDRIAL"/>
    <property type="match status" value="1"/>
</dbReference>
<dbReference type="InterPro" id="IPR042099">
    <property type="entry name" value="ANL_N_sf"/>
</dbReference>
<evidence type="ECO:0000259" key="4">
    <source>
        <dbReference type="Pfam" id="PF13193"/>
    </source>
</evidence>
<reference evidence="5 6" key="1">
    <citation type="submission" date="2020-08" db="EMBL/GenBank/DDBJ databases">
        <title>Bridging the membrane lipid divide: bacteria of the FCB group superphylum have the potential to synthesize archaeal ether lipids.</title>
        <authorList>
            <person name="Villanueva L."/>
            <person name="Von Meijenfeldt F.A.B."/>
            <person name="Westbye A.B."/>
            <person name="Yadav S."/>
            <person name="Hopmans E.C."/>
            <person name="Dutilh B.E."/>
            <person name="Sinninghe Damste J.S."/>
        </authorList>
    </citation>
    <scope>NUCLEOTIDE SEQUENCE [LARGE SCALE GENOMIC DNA]</scope>
    <source>
        <strain evidence="5">NIOZ-UU81</strain>
    </source>
</reference>